<dbReference type="ExpressionAtlas" id="K7TPY5">
    <property type="expression patterns" value="baseline and differential"/>
</dbReference>
<evidence type="ECO:0000256" key="3">
    <source>
        <dbReference type="ARBA" id="ARBA00022670"/>
    </source>
</evidence>
<dbReference type="InterPro" id="IPR001563">
    <property type="entry name" value="Peptidase_S10"/>
</dbReference>
<sequence length="521" mass="58105">MALAKTLLLVLVVAAAWTAAAAARHRRSHEDYYENVFDRQQADRVESLPGQPSEVGFRHFAGYVTANESHGRALFYWFFEAAHDVAKKPLVLWLNGGPGCSSVGYGALEELGPFLVQKGKPEISLNPNSWNKEANLLFVESPAGVGFSYTNTTKDLTQFGDELTATDAHAFLLNWFKRFPQFRHHDFYLAGESYAGHYVPQLGVKILEGNKKAHRKDRIKLKGIMIGNAAIDSSSDDRGLAEYAWDHAVISDEVYGAIKKECTFSDDGDESDKCGQAWNDFFNVMRDIDLYSLYTPACTDAMANASRSNSSSASRRRSWNLADTPLAVRSTTILSDPWPTSTYKELMTGILCMYMYMQKVHRGMPYNTYDPCVDNHVFDYLNRADVQKALHANVTGIPYSWEPCSDALSNWTDSPASTLPAIKQLVDAKLRVWVLSGDTDDRVPVTSTRYSLRKLGLATAKEWREWFTTDQVGGYTLVYDGLTLVTVRGAGHMVPMITPVQASQVFAHFLHGSEMPAKPVV</sequence>
<dbReference type="GO" id="GO:0006508">
    <property type="term" value="P:proteolysis"/>
    <property type="evidence" value="ECO:0007669"/>
    <property type="project" value="UniProtKB-KW"/>
</dbReference>
<dbReference type="EMBL" id="CM000786">
    <property type="protein sequence ID" value="AQK40946.1"/>
    <property type="molecule type" value="Genomic_DNA"/>
</dbReference>
<evidence type="ECO:0000256" key="5">
    <source>
        <dbReference type="ARBA" id="ARBA00022801"/>
    </source>
</evidence>
<dbReference type="Gene3D" id="3.40.50.1820">
    <property type="entry name" value="alpha/beta hydrolase"/>
    <property type="match status" value="1"/>
</dbReference>
<feature type="signal peptide" evidence="8">
    <location>
        <begin position="1"/>
        <end position="22"/>
    </location>
</feature>
<keyword evidence="7" id="KW-0325">Glycoprotein</keyword>
<dbReference type="SMR" id="K7TPY5"/>
<comment type="similarity">
    <text evidence="1 8">Belongs to the peptidase S10 family.</text>
</comment>
<dbReference type="PANTHER" id="PTHR11802">
    <property type="entry name" value="SERINE PROTEASE FAMILY S10 SERINE CARBOXYPEPTIDASE"/>
    <property type="match status" value="1"/>
</dbReference>
<dbReference type="PANTHER" id="PTHR11802:SF394">
    <property type="entry name" value="CARBOXYPEPTIDASE"/>
    <property type="match status" value="1"/>
</dbReference>
<name>K7TPY5_MAIZE</name>
<gene>
    <name evidence="9" type="ORF">ZEAMMB73_Zm00001d024286</name>
</gene>
<keyword evidence="4 8" id="KW-0732">Signal</keyword>
<evidence type="ECO:0000256" key="6">
    <source>
        <dbReference type="ARBA" id="ARBA00023157"/>
    </source>
</evidence>
<evidence type="ECO:0000256" key="1">
    <source>
        <dbReference type="ARBA" id="ARBA00009431"/>
    </source>
</evidence>
<dbReference type="eggNOG" id="KOG1282">
    <property type="taxonomic scope" value="Eukaryota"/>
</dbReference>
<dbReference type="FunFam" id="3.40.50.12670:FF:000002">
    <property type="entry name" value="Carboxypeptidase"/>
    <property type="match status" value="1"/>
</dbReference>
<dbReference type="Gene3D" id="6.10.250.940">
    <property type="match status" value="1"/>
</dbReference>
<dbReference type="AlphaFoldDB" id="K7TPY5"/>
<dbReference type="SUPFAM" id="SSF53474">
    <property type="entry name" value="alpha/beta-Hydrolases"/>
    <property type="match status" value="1"/>
</dbReference>
<evidence type="ECO:0000313" key="9">
    <source>
        <dbReference type="EMBL" id="AQK40946.1"/>
    </source>
</evidence>
<dbReference type="FunFam" id="3.40.50.1820:FF:000013">
    <property type="entry name" value="Carboxypeptidase"/>
    <property type="match status" value="1"/>
</dbReference>
<evidence type="ECO:0000256" key="2">
    <source>
        <dbReference type="ARBA" id="ARBA00022645"/>
    </source>
</evidence>
<evidence type="ECO:0000256" key="8">
    <source>
        <dbReference type="RuleBase" id="RU361156"/>
    </source>
</evidence>
<dbReference type="EC" id="3.4.16.-" evidence="8"/>
<dbReference type="PROSITE" id="PS00131">
    <property type="entry name" value="CARBOXYPEPT_SER_SER"/>
    <property type="match status" value="1"/>
</dbReference>
<dbReference type="GO" id="GO:0004185">
    <property type="term" value="F:serine-type carboxypeptidase activity"/>
    <property type="evidence" value="ECO:0007669"/>
    <property type="project" value="UniProtKB-UniRule"/>
</dbReference>
<dbReference type="InterPro" id="IPR018202">
    <property type="entry name" value="Ser_caboxypep_ser_AS"/>
</dbReference>
<feature type="chain" id="PRO_5011126769" description="Carboxypeptidase" evidence="8">
    <location>
        <begin position="23"/>
        <end position="521"/>
    </location>
</feature>
<dbReference type="PROSITE" id="PS00560">
    <property type="entry name" value="CARBOXYPEPT_SER_HIS"/>
    <property type="match status" value="1"/>
</dbReference>
<dbReference type="Gene3D" id="3.40.50.11320">
    <property type="match status" value="1"/>
</dbReference>
<evidence type="ECO:0000256" key="7">
    <source>
        <dbReference type="ARBA" id="ARBA00023180"/>
    </source>
</evidence>
<keyword evidence="3 8" id="KW-0645">Protease</keyword>
<proteinExistence type="inferred from homology"/>
<reference evidence="9" key="1">
    <citation type="submission" date="2015-12" db="EMBL/GenBank/DDBJ databases">
        <title>Update maize B73 reference genome by single molecule sequencing technologies.</title>
        <authorList>
            <consortium name="Maize Genome Sequencing Project"/>
            <person name="Ware D."/>
        </authorList>
    </citation>
    <scope>NUCLEOTIDE SEQUENCE</scope>
    <source>
        <tissue evidence="9">Seedling</tissue>
    </source>
</reference>
<organism evidence="9">
    <name type="scientific">Zea mays</name>
    <name type="common">Maize</name>
    <dbReference type="NCBI Taxonomy" id="4577"/>
    <lineage>
        <taxon>Eukaryota</taxon>
        <taxon>Viridiplantae</taxon>
        <taxon>Streptophyta</taxon>
        <taxon>Embryophyta</taxon>
        <taxon>Tracheophyta</taxon>
        <taxon>Spermatophyta</taxon>
        <taxon>Magnoliopsida</taxon>
        <taxon>Liliopsida</taxon>
        <taxon>Poales</taxon>
        <taxon>Poaceae</taxon>
        <taxon>PACMAD clade</taxon>
        <taxon>Panicoideae</taxon>
        <taxon>Andropogonodae</taxon>
        <taxon>Andropogoneae</taxon>
        <taxon>Tripsacinae</taxon>
        <taxon>Zea</taxon>
    </lineage>
</organism>
<dbReference type="HOGENOM" id="CLU_008523_13_0_1"/>
<dbReference type="Pfam" id="PF00450">
    <property type="entry name" value="Peptidase_S10"/>
    <property type="match status" value="1"/>
</dbReference>
<keyword evidence="6" id="KW-1015">Disulfide bond</keyword>
<dbReference type="OMA" id="NTYNPCV"/>
<dbReference type="InterPro" id="IPR033124">
    <property type="entry name" value="Ser_caboxypep_his_AS"/>
</dbReference>
<keyword evidence="5 8" id="KW-0378">Hydrolase</keyword>
<dbReference type="PRINTS" id="PR00724">
    <property type="entry name" value="CRBOXYPTASEC"/>
</dbReference>
<dbReference type="FunFam" id="3.40.50.11320:FF:000001">
    <property type="entry name" value="Carboxypeptidase"/>
    <property type="match status" value="1"/>
</dbReference>
<keyword evidence="2 8" id="KW-0121">Carboxypeptidase</keyword>
<evidence type="ECO:0000256" key="4">
    <source>
        <dbReference type="ARBA" id="ARBA00022729"/>
    </source>
</evidence>
<dbReference type="MEROPS" id="S10.A39"/>
<dbReference type="PaxDb" id="4577-GRMZM2G079965_P01"/>
<dbReference type="InterPro" id="IPR029058">
    <property type="entry name" value="AB_hydrolase_fold"/>
</dbReference>
<protein>
    <recommendedName>
        <fullName evidence="8">Carboxypeptidase</fullName>
        <ecNumber evidence="8">3.4.16.-</ecNumber>
    </recommendedName>
</protein>
<accession>K7TPY5</accession>
<dbReference type="InParanoid" id="K7TPY5"/>